<protein>
    <submittedName>
        <fullName evidence="1">Uncharacterized protein</fullName>
    </submittedName>
</protein>
<evidence type="ECO:0000313" key="2">
    <source>
        <dbReference type="Proteomes" id="UP000242219"/>
    </source>
</evidence>
<gene>
    <name evidence="1" type="ORF">BIY37_12560</name>
</gene>
<sequence length="104" mass="11535">MSRKFVITLGILIAVAFAAGTSGISYRTLFAHGHGHHSCEDCGHYVCPGDCKKCEECIARRKAAKETAKKCEKCGHEECTGNCNRCVDCLQERVKKLEKETEKK</sequence>
<comment type="caution">
    <text evidence="1">The sequence shown here is derived from an EMBL/GenBank/DDBJ whole genome shotgun (WGS) entry which is preliminary data.</text>
</comment>
<dbReference type="Proteomes" id="UP000242219">
    <property type="component" value="Unassembled WGS sequence"/>
</dbReference>
<evidence type="ECO:0000313" key="1">
    <source>
        <dbReference type="EMBL" id="OQD44674.1"/>
    </source>
</evidence>
<dbReference type="AlphaFoldDB" id="A0A1V6LX12"/>
<proteinExistence type="predicted"/>
<name>A0A1V6LX12_9BACT</name>
<organism evidence="1 2">
    <name type="scientific">Candidatus Brocadia sapporoensis</name>
    <dbReference type="NCBI Taxonomy" id="392547"/>
    <lineage>
        <taxon>Bacteria</taxon>
        <taxon>Pseudomonadati</taxon>
        <taxon>Planctomycetota</taxon>
        <taxon>Candidatus Brocadiia</taxon>
        <taxon>Candidatus Brocadiales</taxon>
        <taxon>Candidatus Brocadiaceae</taxon>
        <taxon>Candidatus Brocadia</taxon>
    </lineage>
</organism>
<keyword evidence="2" id="KW-1185">Reference proteome</keyword>
<accession>A0A1V6LX12</accession>
<dbReference type="RefSeq" id="WP_070068162.1">
    <property type="nucleotide sequence ID" value="NZ_MJUW02000120.1"/>
</dbReference>
<dbReference type="EMBL" id="MJUW02000120">
    <property type="protein sequence ID" value="OQD44674.1"/>
    <property type="molecule type" value="Genomic_DNA"/>
</dbReference>
<reference evidence="1 2" key="1">
    <citation type="journal article" date="2016" name="Genome Announc.">
        <title>Draft Genome Sequence of the Anaerobic Ammonium-Oxidizing Bacterium 'Candidatus Brocadia sp. 40'.</title>
        <authorList>
            <person name="Ali M."/>
            <person name="Haroon M.F."/>
            <person name="Narita Y."/>
            <person name="Zhang L."/>
            <person name="Rangel Shaw D."/>
            <person name="Okabe S."/>
            <person name="Saikaly P.E."/>
        </authorList>
    </citation>
    <scope>NUCLEOTIDE SEQUENCE [LARGE SCALE GENOMIC DNA]</scope>
    <source>
        <strain evidence="1 2">40</strain>
    </source>
</reference>